<name>A0A085NG76_9BILA</name>
<evidence type="ECO:0000313" key="1">
    <source>
        <dbReference type="EMBL" id="KFD68472.1"/>
    </source>
</evidence>
<proteinExistence type="predicted"/>
<organism evidence="1">
    <name type="scientific">Trichuris suis</name>
    <name type="common">pig whipworm</name>
    <dbReference type="NCBI Taxonomy" id="68888"/>
    <lineage>
        <taxon>Eukaryota</taxon>
        <taxon>Metazoa</taxon>
        <taxon>Ecdysozoa</taxon>
        <taxon>Nematoda</taxon>
        <taxon>Enoplea</taxon>
        <taxon>Dorylaimia</taxon>
        <taxon>Trichinellida</taxon>
        <taxon>Trichuridae</taxon>
        <taxon>Trichuris</taxon>
    </lineage>
</organism>
<dbReference type="EMBL" id="KL367504">
    <property type="protein sequence ID" value="KFD68472.1"/>
    <property type="molecule type" value="Genomic_DNA"/>
</dbReference>
<sequence length="66" mass="7473">MLRFLERGKPERQVPPRFELGLLDSKSRVLTVTLWNQAKSLQAHGKSITLETRLSEVTVAGVWPTV</sequence>
<reference evidence="1" key="1">
    <citation type="journal article" date="2014" name="Nat. Genet.">
        <title>Genome and transcriptome of the porcine whipworm Trichuris suis.</title>
        <authorList>
            <person name="Jex A.R."/>
            <person name="Nejsum P."/>
            <person name="Schwarz E.M."/>
            <person name="Hu L."/>
            <person name="Young N.D."/>
            <person name="Hall R.S."/>
            <person name="Korhonen P.K."/>
            <person name="Liao S."/>
            <person name="Thamsborg S."/>
            <person name="Xia J."/>
            <person name="Xu P."/>
            <person name="Wang S."/>
            <person name="Scheerlinck J.P."/>
            <person name="Hofmann A."/>
            <person name="Sternberg P.W."/>
            <person name="Wang J."/>
            <person name="Gasser R.B."/>
        </authorList>
    </citation>
    <scope>NUCLEOTIDE SEQUENCE [LARGE SCALE GENOMIC DNA]</scope>
    <source>
        <strain evidence="1">DCEP-RM93F</strain>
    </source>
</reference>
<gene>
    <name evidence="1" type="ORF">M514_19298</name>
</gene>
<dbReference type="Proteomes" id="UP000030758">
    <property type="component" value="Unassembled WGS sequence"/>
</dbReference>
<accession>A0A085NG76</accession>
<protein>
    <submittedName>
        <fullName evidence="1">Uncharacterized protein</fullName>
    </submittedName>
</protein>
<dbReference type="AlphaFoldDB" id="A0A085NG76"/>